<evidence type="ECO:0000313" key="2">
    <source>
        <dbReference type="EMBL" id="CAE7020307.1"/>
    </source>
</evidence>
<accession>A0A6S6VU14</accession>
<proteinExistence type="predicted"/>
<reference evidence="2" key="1">
    <citation type="submission" date="2021-02" db="EMBL/GenBank/DDBJ databases">
        <authorList>
            <person name="Syme A R."/>
            <person name="Syme A R."/>
            <person name="Moolhuijzen P."/>
        </authorList>
    </citation>
    <scope>NUCLEOTIDE SEQUENCE</scope>
    <source>
        <strain evidence="2">W1-1</strain>
    </source>
</reference>
<protein>
    <submittedName>
        <fullName evidence="2">Uncharacterized protein</fullName>
    </submittedName>
</protein>
<gene>
    <name evidence="2" type="ORF">PTTW11_03043</name>
</gene>
<feature type="region of interest" description="Disordered" evidence="1">
    <location>
        <begin position="1"/>
        <end position="22"/>
    </location>
</feature>
<evidence type="ECO:0000313" key="3">
    <source>
        <dbReference type="Proteomes" id="UP000472372"/>
    </source>
</evidence>
<feature type="compositionally biased region" description="Basic and acidic residues" evidence="1">
    <location>
        <begin position="174"/>
        <end position="192"/>
    </location>
</feature>
<feature type="region of interest" description="Disordered" evidence="1">
    <location>
        <begin position="139"/>
        <end position="210"/>
    </location>
</feature>
<dbReference type="Proteomes" id="UP000472372">
    <property type="component" value="Chromosome 3"/>
</dbReference>
<feature type="region of interest" description="Disordered" evidence="1">
    <location>
        <begin position="364"/>
        <end position="399"/>
    </location>
</feature>
<sequence>MSEQGRDIASNPSNQDSQDPYERYAEETNISAAVLRRETKEEEWVDDINLATATQSQLSSYAGCTLAELRQIDVRGRDFLNFFQEYFAQWTESHFNKLNRAFRRELVLLLSNRGIYSDNDKDTQSRKLYNIVQDECIVQDDRRRGPSRYPTLPAQSPQPDRQKMSPQHPQATYDKLKTEEPIAEDLPRREGPKATPPTFTQTPHDTYLRSPAVYPADLPRRTDNIPSYYYQNEYQIPVQSRNPYELPPTLETTNERLPPEKLIQFQKAWRKDNNYTGKPYDILADKTRIFIDLCRRLEIHESQFTSIFLDILEGRASMYYTHTIGPGHNWKQLYEQLDNHFNTKVNHNQYWTDWTTMSYARCKQKNTPRKKKKKKKKKKKAARGRYVRRRLSDSYLRPQTQKSLPNLYLTNRAVR</sequence>
<feature type="compositionally biased region" description="Basic residues" evidence="1">
    <location>
        <begin position="364"/>
        <end position="389"/>
    </location>
</feature>
<dbReference type="EMBL" id="HG992979">
    <property type="protein sequence ID" value="CAE7020307.1"/>
    <property type="molecule type" value="Genomic_DNA"/>
</dbReference>
<dbReference type="AlphaFoldDB" id="A0A6S6VU14"/>
<feature type="compositionally biased region" description="Polar residues" evidence="1">
    <location>
        <begin position="153"/>
        <end position="170"/>
    </location>
</feature>
<organism evidence="2 3">
    <name type="scientific">Pyrenophora teres f. teres</name>
    <dbReference type="NCBI Taxonomy" id="97479"/>
    <lineage>
        <taxon>Eukaryota</taxon>
        <taxon>Fungi</taxon>
        <taxon>Dikarya</taxon>
        <taxon>Ascomycota</taxon>
        <taxon>Pezizomycotina</taxon>
        <taxon>Dothideomycetes</taxon>
        <taxon>Pleosporomycetidae</taxon>
        <taxon>Pleosporales</taxon>
        <taxon>Pleosporineae</taxon>
        <taxon>Pleosporaceae</taxon>
        <taxon>Pyrenophora</taxon>
    </lineage>
</organism>
<name>A0A6S6VU14_9PLEO</name>
<evidence type="ECO:0000256" key="1">
    <source>
        <dbReference type="SAM" id="MobiDB-lite"/>
    </source>
</evidence>